<evidence type="ECO:0000313" key="2">
    <source>
        <dbReference type="Proteomes" id="UP001610335"/>
    </source>
</evidence>
<proteinExistence type="predicted"/>
<reference evidence="1 2" key="1">
    <citation type="submission" date="2024-07" db="EMBL/GenBank/DDBJ databases">
        <title>Section-level genome sequencing and comparative genomics of Aspergillus sections Usti and Cavernicolus.</title>
        <authorList>
            <consortium name="Lawrence Berkeley National Laboratory"/>
            <person name="Nybo J.L."/>
            <person name="Vesth T.C."/>
            <person name="Theobald S."/>
            <person name="Frisvad J.C."/>
            <person name="Larsen T.O."/>
            <person name="Kjaerboelling I."/>
            <person name="Rothschild-Mancinelli K."/>
            <person name="Lyhne E.K."/>
            <person name="Kogle M.E."/>
            <person name="Barry K."/>
            <person name="Clum A."/>
            <person name="Na H."/>
            <person name="Ledsgaard L."/>
            <person name="Lin J."/>
            <person name="Lipzen A."/>
            <person name="Kuo A."/>
            <person name="Riley R."/>
            <person name="Mondo S."/>
            <person name="LaButti K."/>
            <person name="Haridas S."/>
            <person name="Pangalinan J."/>
            <person name="Salamov A.A."/>
            <person name="Simmons B.A."/>
            <person name="Magnuson J.K."/>
            <person name="Chen J."/>
            <person name="Drula E."/>
            <person name="Henrissat B."/>
            <person name="Wiebenga A."/>
            <person name="Lubbers R.J."/>
            <person name="Gomes A.C."/>
            <person name="Makela M.R."/>
            <person name="Stajich J."/>
            <person name="Grigoriev I.V."/>
            <person name="Mortensen U.H."/>
            <person name="De vries R.P."/>
            <person name="Baker S.E."/>
            <person name="Andersen M.R."/>
        </authorList>
    </citation>
    <scope>NUCLEOTIDE SEQUENCE [LARGE SCALE GENOMIC DNA]</scope>
    <source>
        <strain evidence="1 2">CBS 600.67</strain>
    </source>
</reference>
<accession>A0ABR4HC36</accession>
<name>A0ABR4HC36_9EURO</name>
<keyword evidence="2" id="KW-1185">Reference proteome</keyword>
<comment type="caution">
    <text evidence="1">The sequence shown here is derived from an EMBL/GenBank/DDBJ whole genome shotgun (WGS) entry which is preliminary data.</text>
</comment>
<sequence>MSSCCESLVLALFSNTHPHRSPALHTFRKRDTLLVRTRIYKVAVTCISLRVRIRVNGYHPSIYPLYSRFCRLKRTCYRSLRKESRSETVEQSFIGLGIWDDVFEPYCIHVRNPTPGSRSESVKIDDRQPSRQQYFQAGFVPMSYCQERCYLKSNGLVRLQFLTWSNLAKPLAEASSRLPGVLPFQPYYLFNFPVQDPKETKNKTPPPC</sequence>
<evidence type="ECO:0000313" key="1">
    <source>
        <dbReference type="EMBL" id="KAL2813033.1"/>
    </source>
</evidence>
<organism evidence="1 2">
    <name type="scientific">Aspergillus cavernicola</name>
    <dbReference type="NCBI Taxonomy" id="176166"/>
    <lineage>
        <taxon>Eukaryota</taxon>
        <taxon>Fungi</taxon>
        <taxon>Dikarya</taxon>
        <taxon>Ascomycota</taxon>
        <taxon>Pezizomycotina</taxon>
        <taxon>Eurotiomycetes</taxon>
        <taxon>Eurotiomycetidae</taxon>
        <taxon>Eurotiales</taxon>
        <taxon>Aspergillaceae</taxon>
        <taxon>Aspergillus</taxon>
        <taxon>Aspergillus subgen. Nidulantes</taxon>
    </lineage>
</organism>
<dbReference type="EMBL" id="JBFXLS010000155">
    <property type="protein sequence ID" value="KAL2813033.1"/>
    <property type="molecule type" value="Genomic_DNA"/>
</dbReference>
<dbReference type="Proteomes" id="UP001610335">
    <property type="component" value="Unassembled WGS sequence"/>
</dbReference>
<gene>
    <name evidence="1" type="ORF">BDW59DRAFT_35319</name>
</gene>
<protein>
    <submittedName>
        <fullName evidence="1">Uncharacterized protein</fullName>
    </submittedName>
</protein>